<evidence type="ECO:0000313" key="16">
    <source>
        <dbReference type="Proteomes" id="UP001589844"/>
    </source>
</evidence>
<dbReference type="InterPro" id="IPR036097">
    <property type="entry name" value="HisK_dim/P_sf"/>
</dbReference>
<dbReference type="Gene3D" id="1.20.120.620">
    <property type="entry name" value="Backbone structure of the membrane domain of e. Coli histidine kinase receptor kdpd"/>
    <property type="match status" value="1"/>
</dbReference>
<dbReference type="PRINTS" id="PR00344">
    <property type="entry name" value="BCTRLSENSOR"/>
</dbReference>
<sequence length="528" mass="58199">MTTIFKTFFRQLYVHRDALRAWFTLFFLLSLATLLSTLLNAYVSFTSQAMLFVLVVTIAAYRLDRLQSIVGAVASVLLLNFFFVPPTWTFHVEQSEHLIALGTMLVVALVINQLTRRLKQETALAHLNEQRARQLQELAIRLASTDTSAAIQELGQAAFERAYHGRSCLVLADDSPSLDTRSDLSTQQINGLRCCMKEMQFLGAGSLRWGDLDDWYIPLGRADQSRGAVLIQKVDANDDDGREHAKALSSLLTQAFEHLQLNKNWQSAQNEAQKQQLQSTFLSAISHDLRTPLAVMVGAASALQSQRDKLAPEQQDRLLNNIIGEANYLTSVTENTLQLVRLTYAEHSLRCDWESIEEIVGSVLARIKQGKNASRIEASLAQDLPLLRLDPILIAQLLSNLIDNALKYSDGMVELAVSVQANTPLALLQVEVKDRGPGIPDAEHDSIFVAYSRLAQHDQSNQRSAGLGLAVCRAIAKAHGGNLLVHNRAHGGSCFLLTLPIPHAPTFAAENPELSEISAISEPAATIP</sequence>
<dbReference type="InterPro" id="IPR038318">
    <property type="entry name" value="KdpD_sf"/>
</dbReference>
<evidence type="ECO:0000259" key="14">
    <source>
        <dbReference type="PROSITE" id="PS50109"/>
    </source>
</evidence>
<keyword evidence="5" id="KW-0808">Transferase</keyword>
<dbReference type="InterPro" id="IPR036890">
    <property type="entry name" value="HATPase_C_sf"/>
</dbReference>
<dbReference type="SUPFAM" id="SSF55874">
    <property type="entry name" value="ATPase domain of HSP90 chaperone/DNA topoisomerase II/histidine kinase"/>
    <property type="match status" value="1"/>
</dbReference>
<keyword evidence="4" id="KW-0597">Phosphoprotein</keyword>
<keyword evidence="16" id="KW-1185">Reference proteome</keyword>
<dbReference type="InterPro" id="IPR005467">
    <property type="entry name" value="His_kinase_dom"/>
</dbReference>
<evidence type="ECO:0000256" key="10">
    <source>
        <dbReference type="ARBA" id="ARBA00022989"/>
    </source>
</evidence>
<evidence type="ECO:0000256" key="9">
    <source>
        <dbReference type="ARBA" id="ARBA00022840"/>
    </source>
</evidence>
<dbReference type="InterPro" id="IPR003661">
    <property type="entry name" value="HisK_dim/P_dom"/>
</dbReference>
<dbReference type="CDD" id="cd00075">
    <property type="entry name" value="HATPase"/>
    <property type="match status" value="1"/>
</dbReference>
<dbReference type="SMART" id="SM00388">
    <property type="entry name" value="HisKA"/>
    <property type="match status" value="1"/>
</dbReference>
<keyword evidence="10 13" id="KW-1133">Transmembrane helix</keyword>
<comment type="catalytic activity">
    <reaction evidence="1">
        <text>ATP + protein L-histidine = ADP + protein N-phospho-L-histidine.</text>
        <dbReference type="EC" id="2.7.13.3"/>
    </reaction>
</comment>
<keyword evidence="12 13" id="KW-0472">Membrane</keyword>
<evidence type="ECO:0000256" key="4">
    <source>
        <dbReference type="ARBA" id="ARBA00022553"/>
    </source>
</evidence>
<dbReference type="InterPro" id="IPR003594">
    <property type="entry name" value="HATPase_dom"/>
</dbReference>
<protein>
    <recommendedName>
        <fullName evidence="3">histidine kinase</fullName>
        <ecNumber evidence="3">2.7.13.3</ecNumber>
    </recommendedName>
</protein>
<dbReference type="GO" id="GO:0005524">
    <property type="term" value="F:ATP binding"/>
    <property type="evidence" value="ECO:0007669"/>
    <property type="project" value="UniProtKB-KW"/>
</dbReference>
<dbReference type="SUPFAM" id="SSF47384">
    <property type="entry name" value="Homodimeric domain of signal transducing histidine kinase"/>
    <property type="match status" value="1"/>
</dbReference>
<dbReference type="Gene3D" id="1.10.287.130">
    <property type="match status" value="1"/>
</dbReference>
<keyword evidence="11" id="KW-0902">Two-component regulatory system</keyword>
<evidence type="ECO:0000313" key="15">
    <source>
        <dbReference type="EMBL" id="MFC0348896.1"/>
    </source>
</evidence>
<dbReference type="RefSeq" id="WP_390210134.1">
    <property type="nucleotide sequence ID" value="NZ_JBHLXJ010000003.1"/>
</dbReference>
<dbReference type="PANTHER" id="PTHR45569:SF1">
    <property type="entry name" value="SENSOR PROTEIN KDPD"/>
    <property type="match status" value="1"/>
</dbReference>
<dbReference type="EC" id="2.7.13.3" evidence="3"/>
<evidence type="ECO:0000256" key="1">
    <source>
        <dbReference type="ARBA" id="ARBA00000085"/>
    </source>
</evidence>
<dbReference type="Gene3D" id="3.30.565.10">
    <property type="entry name" value="Histidine kinase-like ATPase, C-terminal domain"/>
    <property type="match status" value="1"/>
</dbReference>
<feature type="transmembrane region" description="Helical" evidence="13">
    <location>
        <begin position="97"/>
        <end position="115"/>
    </location>
</feature>
<dbReference type="Pfam" id="PF02518">
    <property type="entry name" value="HATPase_c"/>
    <property type="match status" value="1"/>
</dbReference>
<dbReference type="PANTHER" id="PTHR45569">
    <property type="entry name" value="SENSOR PROTEIN KDPD"/>
    <property type="match status" value="1"/>
</dbReference>
<dbReference type="PROSITE" id="PS50109">
    <property type="entry name" value="HIS_KIN"/>
    <property type="match status" value="1"/>
</dbReference>
<reference evidence="15 16" key="1">
    <citation type="submission" date="2024-09" db="EMBL/GenBank/DDBJ databases">
        <authorList>
            <person name="Sun Q."/>
            <person name="Mori K."/>
        </authorList>
    </citation>
    <scope>NUCLEOTIDE SEQUENCE [LARGE SCALE GENOMIC DNA]</scope>
    <source>
        <strain evidence="15 16">CCM 8677</strain>
    </source>
</reference>
<evidence type="ECO:0000256" key="12">
    <source>
        <dbReference type="ARBA" id="ARBA00023136"/>
    </source>
</evidence>
<evidence type="ECO:0000256" key="8">
    <source>
        <dbReference type="ARBA" id="ARBA00022777"/>
    </source>
</evidence>
<proteinExistence type="predicted"/>
<keyword evidence="7" id="KW-0547">Nucleotide-binding</keyword>
<evidence type="ECO:0000256" key="2">
    <source>
        <dbReference type="ARBA" id="ARBA00004141"/>
    </source>
</evidence>
<evidence type="ECO:0000256" key="7">
    <source>
        <dbReference type="ARBA" id="ARBA00022741"/>
    </source>
</evidence>
<evidence type="ECO:0000256" key="11">
    <source>
        <dbReference type="ARBA" id="ARBA00023012"/>
    </source>
</evidence>
<comment type="subcellular location">
    <subcellularLocation>
        <location evidence="2">Membrane</location>
        <topology evidence="2">Multi-pass membrane protein</topology>
    </subcellularLocation>
</comment>
<evidence type="ECO:0000256" key="6">
    <source>
        <dbReference type="ARBA" id="ARBA00022692"/>
    </source>
</evidence>
<dbReference type="Pfam" id="PF13493">
    <property type="entry name" value="DUF4118"/>
    <property type="match status" value="1"/>
</dbReference>
<accession>A0ABV6ICV1</accession>
<name>A0ABV6ICV1_9BURK</name>
<keyword evidence="9 15" id="KW-0067">ATP-binding</keyword>
<organism evidence="15 16">
    <name type="scientific">Undibacterium danionis</name>
    <dbReference type="NCBI Taxonomy" id="1812100"/>
    <lineage>
        <taxon>Bacteria</taxon>
        <taxon>Pseudomonadati</taxon>
        <taxon>Pseudomonadota</taxon>
        <taxon>Betaproteobacteria</taxon>
        <taxon>Burkholderiales</taxon>
        <taxon>Oxalobacteraceae</taxon>
        <taxon>Undibacterium</taxon>
    </lineage>
</organism>
<dbReference type="InterPro" id="IPR025201">
    <property type="entry name" value="KdpD_TM"/>
</dbReference>
<dbReference type="EMBL" id="JBHLXJ010000003">
    <property type="protein sequence ID" value="MFC0348896.1"/>
    <property type="molecule type" value="Genomic_DNA"/>
</dbReference>
<feature type="domain" description="Histidine kinase" evidence="14">
    <location>
        <begin position="284"/>
        <end position="503"/>
    </location>
</feature>
<evidence type="ECO:0000256" key="3">
    <source>
        <dbReference type="ARBA" id="ARBA00012438"/>
    </source>
</evidence>
<comment type="caution">
    <text evidence="15">The sequence shown here is derived from an EMBL/GenBank/DDBJ whole genome shotgun (WGS) entry which is preliminary data.</text>
</comment>
<evidence type="ECO:0000256" key="13">
    <source>
        <dbReference type="SAM" id="Phobius"/>
    </source>
</evidence>
<evidence type="ECO:0000256" key="5">
    <source>
        <dbReference type="ARBA" id="ARBA00022679"/>
    </source>
</evidence>
<dbReference type="Proteomes" id="UP001589844">
    <property type="component" value="Unassembled WGS sequence"/>
</dbReference>
<dbReference type="Pfam" id="PF00512">
    <property type="entry name" value="HisKA"/>
    <property type="match status" value="1"/>
</dbReference>
<dbReference type="SMART" id="SM00387">
    <property type="entry name" value="HATPase_c"/>
    <property type="match status" value="1"/>
</dbReference>
<keyword evidence="8" id="KW-0418">Kinase</keyword>
<keyword evidence="6 13" id="KW-0812">Transmembrane</keyword>
<feature type="transmembrane region" description="Helical" evidence="13">
    <location>
        <begin position="70"/>
        <end position="91"/>
    </location>
</feature>
<feature type="transmembrane region" description="Helical" evidence="13">
    <location>
        <begin position="21"/>
        <end position="39"/>
    </location>
</feature>
<gene>
    <name evidence="15" type="ORF">ACFFJH_03680</name>
</gene>
<dbReference type="CDD" id="cd00082">
    <property type="entry name" value="HisKA"/>
    <property type="match status" value="1"/>
</dbReference>
<dbReference type="InterPro" id="IPR004358">
    <property type="entry name" value="Sig_transdc_His_kin-like_C"/>
</dbReference>
<dbReference type="InterPro" id="IPR052023">
    <property type="entry name" value="Histidine_kinase_KdpD"/>
</dbReference>